<dbReference type="SUPFAM" id="SSF52151">
    <property type="entry name" value="FabD/lysophospholipase-like"/>
    <property type="match status" value="1"/>
</dbReference>
<sequence>MTDISDQEPSDPGADGDKQPDADAIKLPLAPLPKRPSIGLALGGGVARGWAHIGVVQRLDELGIRPDIVAGTSVGALVGGCWLAGHLPALEEWARSLTKTRMLTYFDVMLGGSGIMGGKRLEKALRRYLPATDISQLPQKFIAVTCELATGHEIWLMDGDLAEAIQAAYALPGIFPPRAHNGRWLIDGALVNPVPVSACRALGARVVIAVGLHADAFGQGVMQRKKKFDQLADEGEEGLEKAAKGKLTERLMLRRLFHAGQNAPGVGSVMLASFNILMDRVTRARIAGEPPDVLMTPQAGHIPLLDFDRADELIKLGRNAVDHQIRELESALTYLA</sequence>
<name>A0A3B0SJH2_9ZZZZ</name>
<proteinExistence type="predicted"/>
<feature type="region of interest" description="Disordered" evidence="4">
    <location>
        <begin position="1"/>
        <end position="24"/>
    </location>
</feature>
<evidence type="ECO:0000256" key="4">
    <source>
        <dbReference type="SAM" id="MobiDB-lite"/>
    </source>
</evidence>
<reference evidence="6" key="1">
    <citation type="submission" date="2018-06" db="EMBL/GenBank/DDBJ databases">
        <authorList>
            <person name="Zhirakovskaya E."/>
        </authorList>
    </citation>
    <scope>NUCLEOTIDE SEQUENCE</scope>
</reference>
<dbReference type="GO" id="GO:0016042">
    <property type="term" value="P:lipid catabolic process"/>
    <property type="evidence" value="ECO:0007669"/>
    <property type="project" value="UniProtKB-KW"/>
</dbReference>
<evidence type="ECO:0000259" key="5">
    <source>
        <dbReference type="PROSITE" id="PS51635"/>
    </source>
</evidence>
<evidence type="ECO:0000313" key="6">
    <source>
        <dbReference type="EMBL" id="VAW06381.1"/>
    </source>
</evidence>
<keyword evidence="1" id="KW-0378">Hydrolase</keyword>
<dbReference type="Pfam" id="PF01734">
    <property type="entry name" value="Patatin"/>
    <property type="match status" value="1"/>
</dbReference>
<feature type="domain" description="PNPLA" evidence="5">
    <location>
        <begin position="40"/>
        <end position="200"/>
    </location>
</feature>
<dbReference type="InterPro" id="IPR050301">
    <property type="entry name" value="NTE"/>
</dbReference>
<evidence type="ECO:0000256" key="3">
    <source>
        <dbReference type="ARBA" id="ARBA00023098"/>
    </source>
</evidence>
<accession>A0A3B0SJH2</accession>
<dbReference type="PANTHER" id="PTHR14226">
    <property type="entry name" value="NEUROPATHY TARGET ESTERASE/SWISS CHEESE D.MELANOGASTER"/>
    <property type="match status" value="1"/>
</dbReference>
<dbReference type="InterPro" id="IPR002641">
    <property type="entry name" value="PNPLA_dom"/>
</dbReference>
<evidence type="ECO:0000256" key="2">
    <source>
        <dbReference type="ARBA" id="ARBA00022963"/>
    </source>
</evidence>
<dbReference type="Gene3D" id="3.40.1090.10">
    <property type="entry name" value="Cytosolic phospholipase A2 catalytic domain"/>
    <property type="match status" value="1"/>
</dbReference>
<gene>
    <name evidence="6" type="ORF">MNBD_ALPHA05-298</name>
</gene>
<dbReference type="PROSITE" id="PS51635">
    <property type="entry name" value="PNPLA"/>
    <property type="match status" value="1"/>
</dbReference>
<dbReference type="EMBL" id="UOEH01000518">
    <property type="protein sequence ID" value="VAW06381.1"/>
    <property type="molecule type" value="Genomic_DNA"/>
</dbReference>
<dbReference type="AlphaFoldDB" id="A0A3B0SJH2"/>
<keyword evidence="2" id="KW-0442">Lipid degradation</keyword>
<dbReference type="GO" id="GO:0016787">
    <property type="term" value="F:hydrolase activity"/>
    <property type="evidence" value="ECO:0007669"/>
    <property type="project" value="UniProtKB-KW"/>
</dbReference>
<dbReference type="PANTHER" id="PTHR14226:SF76">
    <property type="entry name" value="NTE FAMILY PROTEIN RSSA"/>
    <property type="match status" value="1"/>
</dbReference>
<organism evidence="6">
    <name type="scientific">hydrothermal vent metagenome</name>
    <dbReference type="NCBI Taxonomy" id="652676"/>
    <lineage>
        <taxon>unclassified sequences</taxon>
        <taxon>metagenomes</taxon>
        <taxon>ecological metagenomes</taxon>
    </lineage>
</organism>
<evidence type="ECO:0000256" key="1">
    <source>
        <dbReference type="ARBA" id="ARBA00022801"/>
    </source>
</evidence>
<dbReference type="InterPro" id="IPR016035">
    <property type="entry name" value="Acyl_Trfase/lysoPLipase"/>
</dbReference>
<protein>
    <submittedName>
        <fullName evidence="6">FIG00613342: Bacterial patatin-like phospholipase domain containing protein</fullName>
    </submittedName>
</protein>
<feature type="compositionally biased region" description="Basic and acidic residues" evidence="4">
    <location>
        <begin position="15"/>
        <end position="24"/>
    </location>
</feature>
<keyword evidence="3" id="KW-0443">Lipid metabolism</keyword>